<reference evidence="2" key="2">
    <citation type="submission" date="2020-02" db="EMBL/GenBank/DDBJ databases">
        <title>Identification and distribution of gene clusters putatively required for synthesis of sphingolipid metabolism inhibitors in phylogenetically diverse species of the filamentous fungus Fusarium.</title>
        <authorList>
            <person name="Kim H.-S."/>
            <person name="Busman M."/>
            <person name="Brown D.W."/>
            <person name="Divon H."/>
            <person name="Uhlig S."/>
            <person name="Proctor R.H."/>
        </authorList>
    </citation>
    <scope>NUCLEOTIDE SEQUENCE</scope>
    <source>
        <strain evidence="2">NRRL 25174</strain>
    </source>
</reference>
<sequence length="679" mass="76520">MDDTPLEKRPKNAEIGSSDLPYEYTPLGAGQIRLLQLKPADRETDLLNGELVVKSLQELPPRHKAGNSAEAESIDPEEHVCFDAISYVWGQATFTDSFFTPEGFIPITASLASILRRIRDDERPQLYWADGLCINQSDMAEKEVQVSLMGVIYSSAMRVLCDIGEETEDIALVLDAMERYWKRNIRHGFVMGQGDSMVLPGPSTAKVMGIPYPTDEEADAIEDVEGDEWPSRFLEFISAPWFHRLWVVQEFVLGRDVVMVIGRRQISWGEIWAGTVWYKGVDWPWDSTAYTSDDLTSVIMSYNAMCLVRSCRHIDLNTAHGREFYDVVKVLLCGVEMNQANLPMCMVFFCTHGCTVPRDRYFGILGMVDDEDKEKAISLRPDYTSPMRDITMRFWKYALQTNSGGELMLSAGLPGQTEEYPSWIRDFSVPKPLSHIWIGAPLSTAWHAAGGPANTWSAVFSNDDPDLLFVQGYHVDDVTDKSTLDISDPFDFVWMARWIDEAFNFFKAAPAPADVDVDRSYPLTGESVVEAALKMAMDYNKSDTMSPDDEEFEAMLKIGLSVPLVAFSETAEDETVEENLLSAFEEEILTLQQFFLRIFQTRGMRFYKTAKGLFALLHPEVRVGDSVWVLKGCRLPVVLRPSLSHPGSFEFVGGGYVYGIMNGETLEDPGFAWQQVSLR</sequence>
<dbReference type="PANTHER" id="PTHR24148:SF64">
    <property type="entry name" value="HETEROKARYON INCOMPATIBILITY DOMAIN-CONTAINING PROTEIN"/>
    <property type="match status" value="1"/>
</dbReference>
<dbReference type="Pfam" id="PF06985">
    <property type="entry name" value="HET"/>
    <property type="match status" value="1"/>
</dbReference>
<dbReference type="Pfam" id="PF26639">
    <property type="entry name" value="Het-6_barrel"/>
    <property type="match status" value="1"/>
</dbReference>
<dbReference type="InterPro" id="IPR010730">
    <property type="entry name" value="HET"/>
</dbReference>
<name>A0A9P5AGK6_9HYPO</name>
<organism evidence="2 3">
    <name type="scientific">Fusarium beomiforme</name>
    <dbReference type="NCBI Taxonomy" id="44412"/>
    <lineage>
        <taxon>Eukaryota</taxon>
        <taxon>Fungi</taxon>
        <taxon>Dikarya</taxon>
        <taxon>Ascomycota</taxon>
        <taxon>Pezizomycotina</taxon>
        <taxon>Sordariomycetes</taxon>
        <taxon>Hypocreomycetidae</taxon>
        <taxon>Hypocreales</taxon>
        <taxon>Nectriaceae</taxon>
        <taxon>Fusarium</taxon>
        <taxon>Fusarium burgessii species complex</taxon>
    </lineage>
</organism>
<proteinExistence type="predicted"/>
<protein>
    <submittedName>
        <fullName evidence="2">Triacylglycerol lipase II</fullName>
    </submittedName>
</protein>
<dbReference type="PANTHER" id="PTHR24148">
    <property type="entry name" value="ANKYRIN REPEAT DOMAIN-CONTAINING PROTEIN 39 HOMOLOG-RELATED"/>
    <property type="match status" value="1"/>
</dbReference>
<reference evidence="2" key="1">
    <citation type="journal article" date="2017" name="Mycologia">
        <title>Fusarium algeriense, sp. nov., a novel toxigenic crown rot pathogen of durum wheat from Algeria is nested in the Fusarium burgessii species complex.</title>
        <authorList>
            <person name="Laraba I."/>
            <person name="Keddad A."/>
            <person name="Boureghda H."/>
            <person name="Abdallah N."/>
            <person name="Vaughan M.M."/>
            <person name="Proctor R.H."/>
            <person name="Busman M."/>
            <person name="O'Donnell K."/>
        </authorList>
    </citation>
    <scope>NUCLEOTIDE SEQUENCE</scope>
    <source>
        <strain evidence="2">NRRL 25174</strain>
    </source>
</reference>
<comment type="caution">
    <text evidence="2">The sequence shown here is derived from an EMBL/GenBank/DDBJ whole genome shotgun (WGS) entry which is preliminary data.</text>
</comment>
<keyword evidence="3" id="KW-1185">Reference proteome</keyword>
<dbReference type="Proteomes" id="UP000730481">
    <property type="component" value="Unassembled WGS sequence"/>
</dbReference>
<evidence type="ECO:0000313" key="2">
    <source>
        <dbReference type="EMBL" id="KAF4338327.1"/>
    </source>
</evidence>
<dbReference type="AlphaFoldDB" id="A0A9P5AGK6"/>
<dbReference type="InterPro" id="IPR052895">
    <property type="entry name" value="HetReg/Transcr_Mod"/>
</dbReference>
<dbReference type="OrthoDB" id="1262810at2759"/>
<dbReference type="EMBL" id="PVQB02000351">
    <property type="protein sequence ID" value="KAF4338327.1"/>
    <property type="molecule type" value="Genomic_DNA"/>
</dbReference>
<evidence type="ECO:0000259" key="1">
    <source>
        <dbReference type="Pfam" id="PF06985"/>
    </source>
</evidence>
<accession>A0A9P5AGK6</accession>
<gene>
    <name evidence="2" type="ORF">FBEOM_7792</name>
</gene>
<feature type="domain" description="Heterokaryon incompatibility" evidence="1">
    <location>
        <begin position="82"/>
        <end position="250"/>
    </location>
</feature>
<evidence type="ECO:0000313" key="3">
    <source>
        <dbReference type="Proteomes" id="UP000730481"/>
    </source>
</evidence>